<dbReference type="EMBL" id="LABZ01000145">
    <property type="protein sequence ID" value="KMO36692.1"/>
    <property type="molecule type" value="Genomic_DNA"/>
</dbReference>
<feature type="binding site" evidence="8">
    <location>
        <position position="5"/>
    </location>
    <ligand>
        <name>Mg(2+)</name>
        <dbReference type="ChEBI" id="CHEBI:18420"/>
    </ligand>
</feature>
<comment type="function">
    <text evidence="8">Toxic component of a toxin-antitoxin (TA) system. An RNase.</text>
</comment>
<evidence type="ECO:0000256" key="1">
    <source>
        <dbReference type="ARBA" id="ARBA00001946"/>
    </source>
</evidence>
<dbReference type="PANTHER" id="PTHR33653:SF1">
    <property type="entry name" value="RIBONUCLEASE VAPC2"/>
    <property type="match status" value="1"/>
</dbReference>
<sequence length="153" mass="16263">MYLLDTNILSEGAPTKEQGLGFGDFADWLEAAADHLWLSVVTIAEIAAGIERSVIRGEARKAARLRAWLEIVEHLYGPRILPLGRDAARLSGILSARARMAGASPGLADAAIAATAELHGLRVLTRNAKDFAPMGVPFINPYESGLPPVPNGP</sequence>
<evidence type="ECO:0000256" key="3">
    <source>
        <dbReference type="ARBA" id="ARBA00022722"/>
    </source>
</evidence>
<dbReference type="InterPro" id="IPR050556">
    <property type="entry name" value="Type_II_TA_system_RNase"/>
</dbReference>
<dbReference type="GO" id="GO:0000287">
    <property type="term" value="F:magnesium ion binding"/>
    <property type="evidence" value="ECO:0007669"/>
    <property type="project" value="UniProtKB-UniRule"/>
</dbReference>
<evidence type="ECO:0000256" key="6">
    <source>
        <dbReference type="ARBA" id="ARBA00022842"/>
    </source>
</evidence>
<dbReference type="InterPro" id="IPR022907">
    <property type="entry name" value="VapC_family"/>
</dbReference>
<gene>
    <name evidence="8" type="primary">vapC</name>
    <name evidence="10" type="ORF">VQ03_20235</name>
</gene>
<reference evidence="10 11" key="1">
    <citation type="submission" date="2015-03" db="EMBL/GenBank/DDBJ databases">
        <title>Genome sequencing of Methylobacterium tarhaniae DSM 25844.</title>
        <authorList>
            <person name="Chaudhry V."/>
            <person name="Patil P.B."/>
        </authorList>
    </citation>
    <scope>NUCLEOTIDE SEQUENCE [LARGE SCALE GENOMIC DNA]</scope>
    <source>
        <strain evidence="10 11">DSM 25844</strain>
    </source>
</reference>
<proteinExistence type="inferred from homology"/>
<dbReference type="InterPro" id="IPR002716">
    <property type="entry name" value="PIN_dom"/>
</dbReference>
<dbReference type="Gene3D" id="3.40.50.1010">
    <property type="entry name" value="5'-nuclease"/>
    <property type="match status" value="1"/>
</dbReference>
<feature type="binding site" evidence="8">
    <location>
        <position position="109"/>
    </location>
    <ligand>
        <name>Mg(2+)</name>
        <dbReference type="ChEBI" id="CHEBI:18420"/>
    </ligand>
</feature>
<dbReference type="Proteomes" id="UP000036449">
    <property type="component" value="Unassembled WGS sequence"/>
</dbReference>
<evidence type="ECO:0000313" key="11">
    <source>
        <dbReference type="Proteomes" id="UP000036449"/>
    </source>
</evidence>
<keyword evidence="11" id="KW-1185">Reference proteome</keyword>
<evidence type="ECO:0000256" key="5">
    <source>
        <dbReference type="ARBA" id="ARBA00022801"/>
    </source>
</evidence>
<keyword evidence="8" id="KW-0800">Toxin</keyword>
<evidence type="ECO:0000259" key="9">
    <source>
        <dbReference type="Pfam" id="PF01850"/>
    </source>
</evidence>
<keyword evidence="4 8" id="KW-0479">Metal-binding</keyword>
<dbReference type="GO" id="GO:0004540">
    <property type="term" value="F:RNA nuclease activity"/>
    <property type="evidence" value="ECO:0007669"/>
    <property type="project" value="InterPro"/>
</dbReference>
<keyword evidence="3 8" id="KW-0540">Nuclease</keyword>
<dbReference type="GO" id="GO:0016787">
    <property type="term" value="F:hydrolase activity"/>
    <property type="evidence" value="ECO:0007669"/>
    <property type="project" value="UniProtKB-KW"/>
</dbReference>
<dbReference type="OrthoDB" id="7188375at2"/>
<evidence type="ECO:0000256" key="2">
    <source>
        <dbReference type="ARBA" id="ARBA00022649"/>
    </source>
</evidence>
<feature type="domain" description="PIN" evidence="9">
    <location>
        <begin position="2"/>
        <end position="129"/>
    </location>
</feature>
<keyword evidence="5 8" id="KW-0378">Hydrolase</keyword>
<comment type="cofactor">
    <cofactor evidence="1 8">
        <name>Mg(2+)</name>
        <dbReference type="ChEBI" id="CHEBI:18420"/>
    </cofactor>
</comment>
<dbReference type="HAMAP" id="MF_00265">
    <property type="entry name" value="VapC_Nob1"/>
    <property type="match status" value="1"/>
</dbReference>
<dbReference type="RefSeq" id="WP_048452695.1">
    <property type="nucleotide sequence ID" value="NZ_JBNNPJ010000093.1"/>
</dbReference>
<keyword evidence="6 8" id="KW-0460">Magnesium</keyword>
<dbReference type="InterPro" id="IPR029060">
    <property type="entry name" value="PIN-like_dom_sf"/>
</dbReference>
<evidence type="ECO:0000256" key="4">
    <source>
        <dbReference type="ARBA" id="ARBA00022723"/>
    </source>
</evidence>
<dbReference type="AlphaFoldDB" id="A0A0J6ST11"/>
<dbReference type="PATRIC" id="fig|1187852.3.peg.1489"/>
<name>A0A0J6ST11_9HYPH</name>
<dbReference type="PANTHER" id="PTHR33653">
    <property type="entry name" value="RIBONUCLEASE VAPC2"/>
    <property type="match status" value="1"/>
</dbReference>
<evidence type="ECO:0000256" key="8">
    <source>
        <dbReference type="HAMAP-Rule" id="MF_00265"/>
    </source>
</evidence>
<comment type="similarity">
    <text evidence="7 8">Belongs to the PINc/VapC protein family.</text>
</comment>
<organism evidence="10 11">
    <name type="scientific">Methylobacterium tarhaniae</name>
    <dbReference type="NCBI Taxonomy" id="1187852"/>
    <lineage>
        <taxon>Bacteria</taxon>
        <taxon>Pseudomonadati</taxon>
        <taxon>Pseudomonadota</taxon>
        <taxon>Alphaproteobacteria</taxon>
        <taxon>Hyphomicrobiales</taxon>
        <taxon>Methylobacteriaceae</taxon>
        <taxon>Methylobacterium</taxon>
    </lineage>
</organism>
<protein>
    <recommendedName>
        <fullName evidence="8">Ribonuclease VapC</fullName>
        <shortName evidence="8">RNase VapC</shortName>
        <ecNumber evidence="8">3.1.-.-</ecNumber>
    </recommendedName>
    <alternativeName>
        <fullName evidence="8">Toxin VapC</fullName>
    </alternativeName>
</protein>
<comment type="caution">
    <text evidence="10">The sequence shown here is derived from an EMBL/GenBank/DDBJ whole genome shotgun (WGS) entry which is preliminary data.</text>
</comment>
<evidence type="ECO:0000256" key="7">
    <source>
        <dbReference type="ARBA" id="ARBA00038093"/>
    </source>
</evidence>
<accession>A0A0J6ST11</accession>
<dbReference type="EC" id="3.1.-.-" evidence="8"/>
<dbReference type="GO" id="GO:0090729">
    <property type="term" value="F:toxin activity"/>
    <property type="evidence" value="ECO:0007669"/>
    <property type="project" value="UniProtKB-KW"/>
</dbReference>
<dbReference type="SUPFAM" id="SSF88723">
    <property type="entry name" value="PIN domain-like"/>
    <property type="match status" value="1"/>
</dbReference>
<keyword evidence="2 8" id="KW-1277">Toxin-antitoxin system</keyword>
<evidence type="ECO:0000313" key="10">
    <source>
        <dbReference type="EMBL" id="KMO36692.1"/>
    </source>
</evidence>
<dbReference type="Pfam" id="PF01850">
    <property type="entry name" value="PIN"/>
    <property type="match status" value="1"/>
</dbReference>